<comment type="caution">
    <text evidence="1">The sequence shown here is derived from an EMBL/GenBank/DDBJ whole genome shotgun (WGS) entry which is preliminary data.</text>
</comment>
<proteinExistence type="predicted"/>
<dbReference type="EMBL" id="LGAP01000012">
    <property type="protein sequence ID" value="KOF17199.1"/>
    <property type="molecule type" value="Genomic_DNA"/>
</dbReference>
<evidence type="ECO:0000313" key="1">
    <source>
        <dbReference type="EMBL" id="KOF17199.1"/>
    </source>
</evidence>
<sequence length="67" mass="7605">MSTSQTGLQYTEGVANGEVRYDLEDFIRASGIPPLEAYEMFTKYGPYKSDLDPLIKARADQHMDLMK</sequence>
<protein>
    <submittedName>
        <fullName evidence="1">Uncharacterized protein</fullName>
    </submittedName>
</protein>
<name>A0A0L8BRR3_ENSAD</name>
<dbReference type="Proteomes" id="UP000037425">
    <property type="component" value="Unassembled WGS sequence"/>
</dbReference>
<gene>
    <name evidence="1" type="ORF">AC244_18525</name>
</gene>
<dbReference type="AlphaFoldDB" id="A0A0L8BRR3"/>
<reference evidence="2" key="1">
    <citation type="submission" date="2015-07" db="EMBL/GenBank/DDBJ databases">
        <title>Whole genome sequence of an Ensifer adhaerens strain isolated from a cave pool in the Wind Cave National Park.</title>
        <authorList>
            <person name="Eng W.W.H."/>
            <person name="Gan H.M."/>
            <person name="Barton H.A."/>
            <person name="Savka M.A."/>
        </authorList>
    </citation>
    <scope>NUCLEOTIDE SEQUENCE [LARGE SCALE GENOMIC DNA]</scope>
    <source>
        <strain evidence="2">SD006</strain>
    </source>
</reference>
<organism evidence="1 2">
    <name type="scientific">Ensifer adhaerens</name>
    <name type="common">Sinorhizobium morelense</name>
    <dbReference type="NCBI Taxonomy" id="106592"/>
    <lineage>
        <taxon>Bacteria</taxon>
        <taxon>Pseudomonadati</taxon>
        <taxon>Pseudomonadota</taxon>
        <taxon>Alphaproteobacteria</taxon>
        <taxon>Hyphomicrobiales</taxon>
        <taxon>Rhizobiaceae</taxon>
        <taxon>Sinorhizobium/Ensifer group</taxon>
        <taxon>Ensifer</taxon>
    </lineage>
</organism>
<accession>A0A0L8BRR3</accession>
<evidence type="ECO:0000313" key="2">
    <source>
        <dbReference type="Proteomes" id="UP000037425"/>
    </source>
</evidence>
<dbReference type="RefSeq" id="WP_053250282.1">
    <property type="nucleotide sequence ID" value="NZ_LGAP01000012.1"/>
</dbReference>
<dbReference type="OrthoDB" id="8420740at2"/>
<dbReference type="PATRIC" id="fig|106592.7.peg.1503"/>